<keyword evidence="2" id="KW-0812">Transmembrane</keyword>
<dbReference type="InterPro" id="IPR036390">
    <property type="entry name" value="WH_DNA-bd_sf"/>
</dbReference>
<feature type="compositionally biased region" description="Low complexity" evidence="1">
    <location>
        <begin position="514"/>
        <end position="533"/>
    </location>
</feature>
<dbReference type="PANTHER" id="PTHR30136:SF35">
    <property type="entry name" value="HTH-TYPE TRANSCRIPTIONAL REGULATOR RV1719"/>
    <property type="match status" value="1"/>
</dbReference>
<keyword evidence="2" id="KW-1133">Transmembrane helix</keyword>
<dbReference type="GO" id="GO:0003677">
    <property type="term" value="F:DNA binding"/>
    <property type="evidence" value="ECO:0007669"/>
    <property type="project" value="InterPro"/>
</dbReference>
<dbReference type="PROSITE" id="PS51077">
    <property type="entry name" value="HTH_ICLR"/>
    <property type="match status" value="2"/>
</dbReference>
<dbReference type="GO" id="GO:0045892">
    <property type="term" value="P:negative regulation of DNA-templated transcription"/>
    <property type="evidence" value="ECO:0007669"/>
    <property type="project" value="TreeGrafter"/>
</dbReference>
<dbReference type="SUPFAM" id="SSF46785">
    <property type="entry name" value="Winged helix' DNA-binding domain"/>
    <property type="match status" value="2"/>
</dbReference>
<organism evidence="4 5">
    <name type="scientific">Streptomyces ipomoeae</name>
    <dbReference type="NCBI Taxonomy" id="103232"/>
    <lineage>
        <taxon>Bacteria</taxon>
        <taxon>Bacillati</taxon>
        <taxon>Actinomycetota</taxon>
        <taxon>Actinomycetes</taxon>
        <taxon>Kitasatosporales</taxon>
        <taxon>Streptomycetaceae</taxon>
        <taxon>Streptomyces</taxon>
    </lineage>
</organism>
<evidence type="ECO:0000256" key="2">
    <source>
        <dbReference type="SAM" id="Phobius"/>
    </source>
</evidence>
<dbReference type="SMART" id="SM00346">
    <property type="entry name" value="HTH_ICLR"/>
    <property type="match status" value="2"/>
</dbReference>
<protein>
    <recommendedName>
        <fullName evidence="3">HTH iclR-type domain-containing protein</fullName>
    </recommendedName>
</protein>
<feature type="region of interest" description="Disordered" evidence="1">
    <location>
        <begin position="504"/>
        <end position="539"/>
    </location>
</feature>
<proteinExistence type="predicted"/>
<name>A0AAE8W4T5_9ACTN</name>
<evidence type="ECO:0000313" key="5">
    <source>
        <dbReference type="Proteomes" id="UP000318720"/>
    </source>
</evidence>
<feature type="region of interest" description="Disordered" evidence="1">
    <location>
        <begin position="1"/>
        <end position="20"/>
    </location>
</feature>
<evidence type="ECO:0000259" key="3">
    <source>
        <dbReference type="PROSITE" id="PS51077"/>
    </source>
</evidence>
<dbReference type="Pfam" id="PF09339">
    <property type="entry name" value="HTH_IclR"/>
    <property type="match status" value="2"/>
</dbReference>
<gene>
    <name evidence="4" type="ORF">Sipo8835_16765</name>
</gene>
<feature type="domain" description="HTH iclR-type" evidence="3">
    <location>
        <begin position="267"/>
        <end position="327"/>
    </location>
</feature>
<comment type="caution">
    <text evidence="4">The sequence shown here is derived from an EMBL/GenBank/DDBJ whole genome shotgun (WGS) entry which is preliminary data.</text>
</comment>
<dbReference type="GO" id="GO:0003700">
    <property type="term" value="F:DNA-binding transcription factor activity"/>
    <property type="evidence" value="ECO:0007669"/>
    <property type="project" value="TreeGrafter"/>
</dbReference>
<accession>A0AAE8W4T5</accession>
<dbReference type="InterPro" id="IPR050707">
    <property type="entry name" value="HTH_MetabolicPath_Reg"/>
</dbReference>
<dbReference type="InterPro" id="IPR005471">
    <property type="entry name" value="Tscrpt_reg_IclR_N"/>
</dbReference>
<feature type="transmembrane region" description="Helical" evidence="2">
    <location>
        <begin position="448"/>
        <end position="470"/>
    </location>
</feature>
<keyword evidence="2" id="KW-0472">Membrane</keyword>
<dbReference type="AlphaFoldDB" id="A0AAE8W4T5"/>
<dbReference type="InterPro" id="IPR036388">
    <property type="entry name" value="WH-like_DNA-bd_sf"/>
</dbReference>
<evidence type="ECO:0000313" key="4">
    <source>
        <dbReference type="EMBL" id="TQE33787.1"/>
    </source>
</evidence>
<dbReference type="EMBL" id="SPAZ01000147">
    <property type="protein sequence ID" value="TQE33787.1"/>
    <property type="molecule type" value="Genomic_DNA"/>
</dbReference>
<dbReference type="PANTHER" id="PTHR30136">
    <property type="entry name" value="HELIX-TURN-HELIX TRANSCRIPTIONAL REGULATOR, ICLR FAMILY"/>
    <property type="match status" value="1"/>
</dbReference>
<sequence>MTFPAVGSPAPGSTPGRNRNSTVVIFCPRREMSQTDPLPAFPTPRQSKLVRGLNLLNCFGTDDMLRLSQLAERAGVPLPTAHRLVNELERWGMLERVGDHLRLGQKLALLGRRAQSHLQSLLDEALPTLVRLQNTTGFDIMFSACYGSQALPIGLLSRRGDTTVISYAPRGSALNSLLVEAAMRQHDSGSAAPRLITHGDVTGVGVAVRPRGTAVRAVIALVGHDRDAVAAVVPHVQAVARWLTGQLETPVPLASEPPEREPCPDTPSMLARGLSLLNGLRAGETRVTLSELATRTGLPKSTAHRLISVLIDYQFLQDGGAGIMFGPRLLALSAQVPSRRLLRASALPWQRLLCEQSGGFSCLVVPDPPVLDRLACVCADGTVATAIDRDAAAPTERLSSAAAWAALRQAGGSMGPCGLFTKDLDEPTQPLPAVAYGQGYAVATVPGGLTALAVPVVTGAAAPGAALTLVMRTPRRERLRAALRTARDAATDISRACEGLSAGPRVGLVPTQLPRNTTTRPRSPARPPSGTSPGWVTRW</sequence>
<dbReference type="Gene3D" id="1.10.10.10">
    <property type="entry name" value="Winged helix-like DNA-binding domain superfamily/Winged helix DNA-binding domain"/>
    <property type="match status" value="2"/>
</dbReference>
<dbReference type="Proteomes" id="UP000318720">
    <property type="component" value="Unassembled WGS sequence"/>
</dbReference>
<reference evidence="4 5" key="1">
    <citation type="submission" date="2019-03" db="EMBL/GenBank/DDBJ databases">
        <title>Comparative genomic analyses of the sweetpotato soil rot pathogen, Streptomyces ipomoeae.</title>
        <authorList>
            <person name="Ruschel Soares N."/>
            <person name="Badger J.H."/>
            <person name="Huguet-Tapia J.C."/>
            <person name="Clark C.A."/>
            <person name="Pettis G.S."/>
        </authorList>
    </citation>
    <scope>NUCLEOTIDE SEQUENCE [LARGE SCALE GENOMIC DNA]</scope>
    <source>
        <strain evidence="4 5">88-35</strain>
    </source>
</reference>
<evidence type="ECO:0000256" key="1">
    <source>
        <dbReference type="SAM" id="MobiDB-lite"/>
    </source>
</evidence>
<feature type="domain" description="HTH iclR-type" evidence="3">
    <location>
        <begin position="46"/>
        <end position="105"/>
    </location>
</feature>